<proteinExistence type="predicted"/>
<evidence type="ECO:0000313" key="1">
    <source>
        <dbReference type="EMBL" id="GBM92615.1"/>
    </source>
</evidence>
<keyword evidence="2" id="KW-1185">Reference proteome</keyword>
<organism evidence="1 2">
    <name type="scientific">Araneus ventricosus</name>
    <name type="common">Orbweaver spider</name>
    <name type="synonym">Epeira ventricosa</name>
    <dbReference type="NCBI Taxonomy" id="182803"/>
    <lineage>
        <taxon>Eukaryota</taxon>
        <taxon>Metazoa</taxon>
        <taxon>Ecdysozoa</taxon>
        <taxon>Arthropoda</taxon>
        <taxon>Chelicerata</taxon>
        <taxon>Arachnida</taxon>
        <taxon>Araneae</taxon>
        <taxon>Araneomorphae</taxon>
        <taxon>Entelegynae</taxon>
        <taxon>Araneoidea</taxon>
        <taxon>Araneidae</taxon>
        <taxon>Araneus</taxon>
    </lineage>
</organism>
<comment type="caution">
    <text evidence="1">The sequence shown here is derived from an EMBL/GenBank/DDBJ whole genome shotgun (WGS) entry which is preliminary data.</text>
</comment>
<dbReference type="Proteomes" id="UP000499080">
    <property type="component" value="Unassembled WGS sequence"/>
</dbReference>
<gene>
    <name evidence="1" type="ORF">AVEN_160940_1</name>
</gene>
<dbReference type="EMBL" id="BGPR01003804">
    <property type="protein sequence ID" value="GBM92615.1"/>
    <property type="molecule type" value="Genomic_DNA"/>
</dbReference>
<name>A0A4Y2JS50_ARAVE</name>
<sequence length="125" mass="13468">MEKVKVFSQDGVYTIEPRPGLSKCGAQLETIFDSLDSQLACIKTVGAIGPIALSPALVETRESEPSGADLSSDSGEFGLSGKFGKILSINQMQKSIDSGCSAKACGKSTRRFARREREREHLRSD</sequence>
<reference evidence="1 2" key="1">
    <citation type="journal article" date="2019" name="Sci. Rep.">
        <title>Orb-weaving spider Araneus ventricosus genome elucidates the spidroin gene catalogue.</title>
        <authorList>
            <person name="Kono N."/>
            <person name="Nakamura H."/>
            <person name="Ohtoshi R."/>
            <person name="Moran D.A.P."/>
            <person name="Shinohara A."/>
            <person name="Yoshida Y."/>
            <person name="Fujiwara M."/>
            <person name="Mori M."/>
            <person name="Tomita M."/>
            <person name="Arakawa K."/>
        </authorList>
    </citation>
    <scope>NUCLEOTIDE SEQUENCE [LARGE SCALE GENOMIC DNA]</scope>
</reference>
<accession>A0A4Y2JS50</accession>
<protein>
    <submittedName>
        <fullName evidence="1">Uncharacterized protein</fullName>
    </submittedName>
</protein>
<evidence type="ECO:0000313" key="2">
    <source>
        <dbReference type="Proteomes" id="UP000499080"/>
    </source>
</evidence>
<dbReference type="AlphaFoldDB" id="A0A4Y2JS50"/>